<evidence type="ECO:0000256" key="5">
    <source>
        <dbReference type="ARBA" id="ARBA00023125"/>
    </source>
</evidence>
<dbReference type="GO" id="GO:0005634">
    <property type="term" value="C:nucleus"/>
    <property type="evidence" value="ECO:0007669"/>
    <property type="project" value="UniProtKB-SubCell"/>
</dbReference>
<evidence type="ECO:0000256" key="4">
    <source>
        <dbReference type="ARBA" id="ARBA00023015"/>
    </source>
</evidence>
<keyword evidence="7" id="KW-0804">Transcription</keyword>
<dbReference type="InterPro" id="IPR009057">
    <property type="entry name" value="Homeodomain-like_sf"/>
</dbReference>
<dbReference type="Gene3D" id="1.10.10.60">
    <property type="entry name" value="Homeodomain-like"/>
    <property type="match status" value="1"/>
</dbReference>
<dbReference type="AlphaFoldDB" id="A0A210QHN8"/>
<feature type="domain" description="Homeobox" evidence="12">
    <location>
        <begin position="162"/>
        <end position="222"/>
    </location>
</feature>
<dbReference type="FunFam" id="1.10.10.60:FF:000450">
    <property type="entry name" value="Homeobox protein notochord"/>
    <property type="match status" value="1"/>
</dbReference>
<evidence type="ECO:0000256" key="10">
    <source>
        <dbReference type="RuleBase" id="RU000682"/>
    </source>
</evidence>
<evidence type="ECO:0000256" key="1">
    <source>
        <dbReference type="ARBA" id="ARBA00004123"/>
    </source>
</evidence>
<feature type="DNA-binding region" description="Homeobox" evidence="9">
    <location>
        <begin position="164"/>
        <end position="223"/>
    </location>
</feature>
<dbReference type="GO" id="GO:0000978">
    <property type="term" value="F:RNA polymerase II cis-regulatory region sequence-specific DNA binding"/>
    <property type="evidence" value="ECO:0007669"/>
    <property type="project" value="TreeGrafter"/>
</dbReference>
<evidence type="ECO:0000256" key="6">
    <source>
        <dbReference type="ARBA" id="ARBA00023155"/>
    </source>
</evidence>
<dbReference type="PROSITE" id="PS50071">
    <property type="entry name" value="HOMEOBOX_2"/>
    <property type="match status" value="1"/>
</dbReference>
<dbReference type="SMART" id="SM00389">
    <property type="entry name" value="HOX"/>
    <property type="match status" value="1"/>
</dbReference>
<keyword evidence="2" id="KW-0217">Developmental protein</keyword>
<dbReference type="InterPro" id="IPR001356">
    <property type="entry name" value="HD"/>
</dbReference>
<keyword evidence="8 9" id="KW-0539">Nucleus</keyword>
<dbReference type="GO" id="GO:0030182">
    <property type="term" value="P:neuron differentiation"/>
    <property type="evidence" value="ECO:0007669"/>
    <property type="project" value="TreeGrafter"/>
</dbReference>
<dbReference type="OrthoDB" id="6159439at2759"/>
<dbReference type="EMBL" id="NEDP02003615">
    <property type="protein sequence ID" value="OWF48283.1"/>
    <property type="molecule type" value="Genomic_DNA"/>
</dbReference>
<dbReference type="STRING" id="6573.A0A210QHN8"/>
<proteinExistence type="predicted"/>
<dbReference type="PROSITE" id="PS00027">
    <property type="entry name" value="HOMEOBOX_1"/>
    <property type="match status" value="1"/>
</dbReference>
<feature type="compositionally biased region" description="Basic and acidic residues" evidence="11">
    <location>
        <begin position="135"/>
        <end position="151"/>
    </location>
</feature>
<evidence type="ECO:0000256" key="11">
    <source>
        <dbReference type="SAM" id="MobiDB-lite"/>
    </source>
</evidence>
<evidence type="ECO:0000256" key="9">
    <source>
        <dbReference type="PROSITE-ProRule" id="PRU00108"/>
    </source>
</evidence>
<accession>A0A210QHN8</accession>
<evidence type="ECO:0000313" key="13">
    <source>
        <dbReference type="EMBL" id="OWF48283.1"/>
    </source>
</evidence>
<dbReference type="InterPro" id="IPR017970">
    <property type="entry name" value="Homeobox_CS"/>
</dbReference>
<dbReference type="Pfam" id="PF00046">
    <property type="entry name" value="Homeodomain"/>
    <property type="match status" value="1"/>
</dbReference>
<dbReference type="CDD" id="cd00086">
    <property type="entry name" value="homeodomain"/>
    <property type="match status" value="1"/>
</dbReference>
<keyword evidence="14" id="KW-1185">Reference proteome</keyword>
<evidence type="ECO:0000256" key="3">
    <source>
        <dbReference type="ARBA" id="ARBA00022491"/>
    </source>
</evidence>
<comment type="caution">
    <text evidence="13">The sequence shown here is derived from an EMBL/GenBank/DDBJ whole genome shotgun (WGS) entry which is preliminary data.</text>
</comment>
<evidence type="ECO:0000313" key="14">
    <source>
        <dbReference type="Proteomes" id="UP000242188"/>
    </source>
</evidence>
<keyword evidence="4" id="KW-0805">Transcription regulation</keyword>
<comment type="subcellular location">
    <subcellularLocation>
        <location evidence="1 9 10">Nucleus</location>
    </subcellularLocation>
</comment>
<keyword evidence="6 9" id="KW-0371">Homeobox</keyword>
<evidence type="ECO:0000259" key="12">
    <source>
        <dbReference type="PROSITE" id="PS50071"/>
    </source>
</evidence>
<keyword evidence="5 9" id="KW-0238">DNA-binding</keyword>
<organism evidence="13 14">
    <name type="scientific">Mizuhopecten yessoensis</name>
    <name type="common">Japanese scallop</name>
    <name type="synonym">Patinopecten yessoensis</name>
    <dbReference type="NCBI Taxonomy" id="6573"/>
    <lineage>
        <taxon>Eukaryota</taxon>
        <taxon>Metazoa</taxon>
        <taxon>Spiralia</taxon>
        <taxon>Lophotrochozoa</taxon>
        <taxon>Mollusca</taxon>
        <taxon>Bivalvia</taxon>
        <taxon>Autobranchia</taxon>
        <taxon>Pteriomorphia</taxon>
        <taxon>Pectinida</taxon>
        <taxon>Pectinoidea</taxon>
        <taxon>Pectinidae</taxon>
        <taxon>Mizuhopecten</taxon>
    </lineage>
</organism>
<evidence type="ECO:0000256" key="7">
    <source>
        <dbReference type="ARBA" id="ARBA00023163"/>
    </source>
</evidence>
<keyword evidence="3" id="KW-0678">Repressor</keyword>
<dbReference type="PANTHER" id="PTHR24339:SF67">
    <property type="entry name" value="GNOT1 HOMEODOMAIN PROTEIN-RELATED"/>
    <property type="match status" value="1"/>
</dbReference>
<protein>
    <submittedName>
        <fullName evidence="13">Homeobox protein not2</fullName>
    </submittedName>
</protein>
<sequence length="258" mass="29589">MNATAYSPYQFSHGFWPFSTCNVKPLELPIHPAFIHSPYPNFNAQCGNSGTTSGTVIRNKSDSFTIDAILSRDRVDEVQHSPDGNPGQYSPVNRHGNKESSSVSRRHARLHENSHPYRSPSDRNVATPTSHPVRKQLDNSPVKDKADTTLKESSLKSDWKTGKGKRIRTIFTPDQLERMEAEFEKQQYMVGTERYYLACSLSLTEAQVKVWFQNRRIKWRKMNLEKQQAKLASFDLFRDVDIETDSIVSDEDDNRPPR</sequence>
<feature type="region of interest" description="Disordered" evidence="11">
    <location>
        <begin position="72"/>
        <end position="151"/>
    </location>
</feature>
<evidence type="ECO:0000256" key="2">
    <source>
        <dbReference type="ARBA" id="ARBA00022473"/>
    </source>
</evidence>
<dbReference type="PANTHER" id="PTHR24339">
    <property type="entry name" value="HOMEOBOX PROTEIN EMX-RELATED"/>
    <property type="match status" value="1"/>
</dbReference>
<gene>
    <name evidence="13" type="ORF">KP79_PYT17154</name>
</gene>
<dbReference type="InterPro" id="IPR050877">
    <property type="entry name" value="EMX-VAX-Noto_Homeobox_TFs"/>
</dbReference>
<name>A0A210QHN8_MIZYE</name>
<dbReference type="SUPFAM" id="SSF46689">
    <property type="entry name" value="Homeodomain-like"/>
    <property type="match status" value="1"/>
</dbReference>
<evidence type="ECO:0000256" key="8">
    <source>
        <dbReference type="ARBA" id="ARBA00023242"/>
    </source>
</evidence>
<reference evidence="13 14" key="1">
    <citation type="journal article" date="2017" name="Nat. Ecol. Evol.">
        <title>Scallop genome provides insights into evolution of bilaterian karyotype and development.</title>
        <authorList>
            <person name="Wang S."/>
            <person name="Zhang J."/>
            <person name="Jiao W."/>
            <person name="Li J."/>
            <person name="Xun X."/>
            <person name="Sun Y."/>
            <person name="Guo X."/>
            <person name="Huan P."/>
            <person name="Dong B."/>
            <person name="Zhang L."/>
            <person name="Hu X."/>
            <person name="Sun X."/>
            <person name="Wang J."/>
            <person name="Zhao C."/>
            <person name="Wang Y."/>
            <person name="Wang D."/>
            <person name="Huang X."/>
            <person name="Wang R."/>
            <person name="Lv J."/>
            <person name="Li Y."/>
            <person name="Zhang Z."/>
            <person name="Liu B."/>
            <person name="Lu W."/>
            <person name="Hui Y."/>
            <person name="Liang J."/>
            <person name="Zhou Z."/>
            <person name="Hou R."/>
            <person name="Li X."/>
            <person name="Liu Y."/>
            <person name="Li H."/>
            <person name="Ning X."/>
            <person name="Lin Y."/>
            <person name="Zhao L."/>
            <person name="Xing Q."/>
            <person name="Dou J."/>
            <person name="Li Y."/>
            <person name="Mao J."/>
            <person name="Guo H."/>
            <person name="Dou H."/>
            <person name="Li T."/>
            <person name="Mu C."/>
            <person name="Jiang W."/>
            <person name="Fu Q."/>
            <person name="Fu X."/>
            <person name="Miao Y."/>
            <person name="Liu J."/>
            <person name="Yu Q."/>
            <person name="Li R."/>
            <person name="Liao H."/>
            <person name="Li X."/>
            <person name="Kong Y."/>
            <person name="Jiang Z."/>
            <person name="Chourrout D."/>
            <person name="Li R."/>
            <person name="Bao Z."/>
        </authorList>
    </citation>
    <scope>NUCLEOTIDE SEQUENCE [LARGE SCALE GENOMIC DNA]</scope>
    <source>
        <strain evidence="13 14">PY_sf001</strain>
    </source>
</reference>
<dbReference type="GO" id="GO:0007417">
    <property type="term" value="P:central nervous system development"/>
    <property type="evidence" value="ECO:0007669"/>
    <property type="project" value="TreeGrafter"/>
</dbReference>
<dbReference type="GO" id="GO:0000981">
    <property type="term" value="F:DNA-binding transcription factor activity, RNA polymerase II-specific"/>
    <property type="evidence" value="ECO:0007669"/>
    <property type="project" value="InterPro"/>
</dbReference>
<dbReference type="Proteomes" id="UP000242188">
    <property type="component" value="Unassembled WGS sequence"/>
</dbReference>